<evidence type="ECO:0000313" key="7">
    <source>
        <dbReference type="Proteomes" id="UP001259340"/>
    </source>
</evidence>
<dbReference type="Proteomes" id="UP001259340">
    <property type="component" value="Unassembled WGS sequence"/>
</dbReference>
<sequence>MFKKVVPVFVALLMTACATHGNKIDEQAISKVQKGQTTEAQLINMLGKPTSSGFSSDGTKQLTYSYAQANANPASFIPFVGFLFSGSESESQVLYVVLDKNGKVSDYSYSNSESQTKTGLF</sequence>
<dbReference type="AlphaFoldDB" id="A0AAW8NW33"/>
<keyword evidence="8" id="KW-1185">Reference proteome</keyword>
<evidence type="ECO:0000313" key="6">
    <source>
        <dbReference type="EMBL" id="MDW4825277.1"/>
    </source>
</evidence>
<feature type="chain" id="PRO_5044015530" evidence="3">
    <location>
        <begin position="21"/>
        <end position="121"/>
    </location>
</feature>
<dbReference type="InterPro" id="IPR007450">
    <property type="entry name" value="BamE_dom"/>
</dbReference>
<evidence type="ECO:0000313" key="5">
    <source>
        <dbReference type="EMBL" id="MDR8525678.1"/>
    </source>
</evidence>
<dbReference type="EMBL" id="JAPMLD010000006">
    <property type="protein sequence ID" value="MDW4825277.1"/>
    <property type="molecule type" value="Genomic_DNA"/>
</dbReference>
<dbReference type="GO" id="GO:0019867">
    <property type="term" value="C:outer membrane"/>
    <property type="evidence" value="ECO:0007669"/>
    <property type="project" value="InterPro"/>
</dbReference>
<dbReference type="RefSeq" id="WP_310655738.1">
    <property type="nucleotide sequence ID" value="NZ_JAPMLA010000004.1"/>
</dbReference>
<keyword evidence="2" id="KW-0472">Membrane</keyword>
<gene>
    <name evidence="5" type="primary">bamE</name>
    <name evidence="5" type="ORF">OS133_18845</name>
    <name evidence="6" type="ORF">OS134_14505</name>
</gene>
<dbReference type="InterPro" id="IPR037873">
    <property type="entry name" value="BamE-like"/>
</dbReference>
<organism evidence="5 7">
    <name type="scientific">Shewanella fidelis</name>
    <dbReference type="NCBI Taxonomy" id="173509"/>
    <lineage>
        <taxon>Bacteria</taxon>
        <taxon>Pseudomonadati</taxon>
        <taxon>Pseudomonadota</taxon>
        <taxon>Gammaproteobacteria</taxon>
        <taxon>Alteromonadales</taxon>
        <taxon>Shewanellaceae</taxon>
        <taxon>Shewanella</taxon>
    </lineage>
</organism>
<feature type="signal peptide" evidence="3">
    <location>
        <begin position="1"/>
        <end position="20"/>
    </location>
</feature>
<keyword evidence="1 3" id="KW-0732">Signal</keyword>
<reference evidence="6 8" key="1">
    <citation type="journal article" date="2022" name="bioRxiv">
        <title>Prophages regulate Shewanella fidelis 3313 motility and biofilm formation: implications for gut colonization dynamics in Ciona robusta.</title>
        <authorList>
            <person name="Natarajan O."/>
            <person name="Gibboney S.L."/>
            <person name="Young M.N."/>
            <person name="Lim S.J."/>
            <person name="Pluta N."/>
            <person name="Atkinson C.G."/>
            <person name="Leigh B.A."/>
            <person name="Liberti A."/>
            <person name="Kees E.D."/>
            <person name="Breitbart M."/>
            <person name="Gralnick J.A."/>
            <person name="Dishaw L.J."/>
        </authorList>
    </citation>
    <scope>NUCLEOTIDE SEQUENCE [LARGE SCALE GENOMIC DNA]</scope>
    <source>
        <strain evidence="6 8">JG4066</strain>
    </source>
</reference>
<accession>A0AAW8NW33</accession>
<evidence type="ECO:0000256" key="3">
    <source>
        <dbReference type="SAM" id="SignalP"/>
    </source>
</evidence>
<dbReference type="EMBL" id="JAPMLE010000001">
    <property type="protein sequence ID" value="MDR8525678.1"/>
    <property type="molecule type" value="Genomic_DNA"/>
</dbReference>
<evidence type="ECO:0000256" key="1">
    <source>
        <dbReference type="ARBA" id="ARBA00022729"/>
    </source>
</evidence>
<comment type="caution">
    <text evidence="5">The sequence shown here is derived from an EMBL/GenBank/DDBJ whole genome shotgun (WGS) entry which is preliminary data.</text>
</comment>
<evidence type="ECO:0000313" key="8">
    <source>
        <dbReference type="Proteomes" id="UP001271263"/>
    </source>
</evidence>
<dbReference type="Gene3D" id="3.30.1450.10">
    <property type="match status" value="1"/>
</dbReference>
<proteinExistence type="predicted"/>
<name>A0AAW8NW33_9GAMM</name>
<evidence type="ECO:0000259" key="4">
    <source>
        <dbReference type="Pfam" id="PF04355"/>
    </source>
</evidence>
<evidence type="ECO:0000256" key="2">
    <source>
        <dbReference type="ARBA" id="ARBA00023136"/>
    </source>
</evidence>
<dbReference type="PROSITE" id="PS51257">
    <property type="entry name" value="PROKAR_LIPOPROTEIN"/>
    <property type="match status" value="1"/>
</dbReference>
<feature type="domain" description="Outer membrane protein assembly factor BamE" evidence="4">
    <location>
        <begin position="21"/>
        <end position="106"/>
    </location>
</feature>
<dbReference type="Pfam" id="PF04355">
    <property type="entry name" value="BamE"/>
    <property type="match status" value="1"/>
</dbReference>
<dbReference type="Proteomes" id="UP001271263">
    <property type="component" value="Unassembled WGS sequence"/>
</dbReference>
<reference evidence="5" key="2">
    <citation type="submission" date="2022-11" db="EMBL/GenBank/DDBJ databases">
        <title>Prophages regulate Shewanella fidelis motility and biofilm formation: implications for gut colonization dynamics in Ciona robusta.</title>
        <authorList>
            <person name="Natarajan O."/>
            <person name="Gibboney S.L."/>
            <person name="Young M.N."/>
            <person name="Lim S.J."/>
            <person name="Pluta N."/>
            <person name="Atkinson C.G.F."/>
            <person name="Leigh B.A."/>
            <person name="Liberti A."/>
            <person name="Kees E."/>
            <person name="Breitbart M."/>
            <person name="Gralnick J."/>
            <person name="Dishaw L.J."/>
        </authorList>
    </citation>
    <scope>NUCLEOTIDE SEQUENCE</scope>
    <source>
        <strain evidence="5">3313</strain>
    </source>
</reference>
<protein>
    <submittedName>
        <fullName evidence="5">Outer membrane protein assembly factor BamE</fullName>
    </submittedName>
</protein>